<keyword evidence="1" id="KW-0472">Membrane</keyword>
<dbReference type="Proteomes" id="UP000235828">
    <property type="component" value="Chromosome A"/>
</dbReference>
<accession>A0A2N8ZDR0</accession>
<organism evidence="2 3">
    <name type="scientific">Vibrio tapetis subsp. tapetis</name>
    <dbReference type="NCBI Taxonomy" id="1671868"/>
    <lineage>
        <taxon>Bacteria</taxon>
        <taxon>Pseudomonadati</taxon>
        <taxon>Pseudomonadota</taxon>
        <taxon>Gammaproteobacteria</taxon>
        <taxon>Vibrionales</taxon>
        <taxon>Vibrionaceae</taxon>
        <taxon>Vibrio</taxon>
    </lineage>
</organism>
<evidence type="ECO:0000313" key="3">
    <source>
        <dbReference type="Proteomes" id="UP000235828"/>
    </source>
</evidence>
<dbReference type="KEGG" id="vta:A2075"/>
<evidence type="ECO:0000313" key="2">
    <source>
        <dbReference type="EMBL" id="SON50054.1"/>
    </source>
</evidence>
<feature type="transmembrane region" description="Helical" evidence="1">
    <location>
        <begin position="352"/>
        <end position="375"/>
    </location>
</feature>
<dbReference type="AlphaFoldDB" id="A0A2N8ZDR0"/>
<keyword evidence="3" id="KW-1185">Reference proteome</keyword>
<keyword evidence="1" id="KW-0812">Transmembrane</keyword>
<dbReference type="EMBL" id="LT960611">
    <property type="protein sequence ID" value="SON50054.1"/>
    <property type="molecule type" value="Genomic_DNA"/>
</dbReference>
<keyword evidence="1" id="KW-1133">Transmembrane helix</keyword>
<sequence length="385" mass="43705">MMRCFNKHWIVFLAVLLINGCSVFELKLETDSVPLTKQELNMRILTREYAKSFFTQVEDAAEQLSRQADQSDTAYQSNLLLWQIYALEGMQNSAYQVSPMAGLIDSWVFTLQMDAFFSTEAGQSLFVSGEAKSASHALALQFDSLASKLLSKQSYQSSRTFSHNFAKQHPFTDIWFRRSPAFNDWLTSQGIDESEAVSTLGSMPEALGDVSDRLSLVSEQTPKIMAWKAELIARNSTLSGEKLNQTLDSITQTSYKFQDFVTNNPEYMRYLAQEMSKELQPLIADIDLMTDQKLEKLTQERQAFDSMVSRERVEIAAVVAEQRAMLTQDMDKLSKDVVTLAIQELTELIKSVLIYFILFVLVIFFAPFALGYFVGKKTKESALKK</sequence>
<proteinExistence type="predicted"/>
<name>A0A2N8ZDR0_9VIBR</name>
<protein>
    <submittedName>
        <fullName evidence="2">Uncharacterized protein</fullName>
    </submittedName>
</protein>
<evidence type="ECO:0000256" key="1">
    <source>
        <dbReference type="SAM" id="Phobius"/>
    </source>
</evidence>
<gene>
    <name evidence="2" type="ORF">VTAP4600_A2075</name>
</gene>
<reference evidence="2 3" key="1">
    <citation type="submission" date="2017-10" db="EMBL/GenBank/DDBJ databases">
        <authorList>
            <person name="Banno H."/>
            <person name="Chua N.-H."/>
        </authorList>
    </citation>
    <scope>NUCLEOTIDE SEQUENCE [LARGE SCALE GENOMIC DNA]</scope>
    <source>
        <strain evidence="2">Vibrio tapetis CECT4600</strain>
    </source>
</reference>